<dbReference type="InterPro" id="IPR027706">
    <property type="entry name" value="PGP_Pase"/>
</dbReference>
<dbReference type="InParanoid" id="A0A067P7Z7"/>
<dbReference type="AlphaFoldDB" id="A0A067P7Z7"/>
<dbReference type="HOGENOM" id="CLU_056221_1_0_1"/>
<feature type="compositionally biased region" description="Low complexity" evidence="1">
    <location>
        <begin position="186"/>
        <end position="197"/>
    </location>
</feature>
<keyword evidence="3" id="KW-1185">Reference proteome</keyword>
<dbReference type="OrthoDB" id="198652at2759"/>
<dbReference type="SUPFAM" id="SSF56784">
    <property type="entry name" value="HAD-like"/>
    <property type="match status" value="1"/>
</dbReference>
<dbReference type="Gene3D" id="3.40.50.1000">
    <property type="entry name" value="HAD superfamily/HAD-like"/>
    <property type="match status" value="1"/>
</dbReference>
<proteinExistence type="predicted"/>
<dbReference type="EMBL" id="KL197754">
    <property type="protein sequence ID" value="KDQ50894.1"/>
    <property type="molecule type" value="Genomic_DNA"/>
</dbReference>
<name>A0A067P7Z7_9AGAM</name>
<dbReference type="GO" id="GO:0008962">
    <property type="term" value="F:phosphatidylglycerophosphatase activity"/>
    <property type="evidence" value="ECO:0007669"/>
    <property type="project" value="InterPro"/>
</dbReference>
<evidence type="ECO:0000256" key="1">
    <source>
        <dbReference type="SAM" id="MobiDB-lite"/>
    </source>
</evidence>
<dbReference type="InterPro" id="IPR036412">
    <property type="entry name" value="HAD-like_sf"/>
</dbReference>
<reference evidence="3" key="1">
    <citation type="journal article" date="2014" name="Proc. Natl. Acad. Sci. U.S.A.">
        <title>Extensive sampling of basidiomycete genomes demonstrates inadequacy of the white-rot/brown-rot paradigm for wood decay fungi.</title>
        <authorList>
            <person name="Riley R."/>
            <person name="Salamov A.A."/>
            <person name="Brown D.W."/>
            <person name="Nagy L.G."/>
            <person name="Floudas D."/>
            <person name="Held B.W."/>
            <person name="Levasseur A."/>
            <person name="Lombard V."/>
            <person name="Morin E."/>
            <person name="Otillar R."/>
            <person name="Lindquist E.A."/>
            <person name="Sun H."/>
            <person name="LaButti K.M."/>
            <person name="Schmutz J."/>
            <person name="Jabbour D."/>
            <person name="Luo H."/>
            <person name="Baker S.E."/>
            <person name="Pisabarro A.G."/>
            <person name="Walton J.D."/>
            <person name="Blanchette R.A."/>
            <person name="Henrissat B."/>
            <person name="Martin F."/>
            <person name="Cullen D."/>
            <person name="Hibbett D.S."/>
            <person name="Grigoriev I.V."/>
        </authorList>
    </citation>
    <scope>NUCLEOTIDE SEQUENCE [LARGE SCALE GENOMIC DNA]</scope>
    <source>
        <strain evidence="3">MUCL 33604</strain>
    </source>
</reference>
<dbReference type="Pfam" id="PF09419">
    <property type="entry name" value="PGP_phosphatase"/>
    <property type="match status" value="1"/>
</dbReference>
<organism evidence="2 3">
    <name type="scientific">Jaapia argillacea MUCL 33604</name>
    <dbReference type="NCBI Taxonomy" id="933084"/>
    <lineage>
        <taxon>Eukaryota</taxon>
        <taxon>Fungi</taxon>
        <taxon>Dikarya</taxon>
        <taxon>Basidiomycota</taxon>
        <taxon>Agaricomycotina</taxon>
        <taxon>Agaricomycetes</taxon>
        <taxon>Agaricomycetidae</taxon>
        <taxon>Jaapiales</taxon>
        <taxon>Jaapiaceae</taxon>
        <taxon>Jaapia</taxon>
    </lineage>
</organism>
<dbReference type="InterPro" id="IPR023214">
    <property type="entry name" value="HAD_sf"/>
</dbReference>
<sequence>MPLNIPGLLAPFHVLINPRLVIPSLIIKDIRQLDFQALRNAGYRGAVFDKDNCLTVPNQDRLVPELEDAWKECRETFGEGNVLIVSNSAGTTRDPGLLQAESVTHHLQTPVLLHPSPKPAYSTISAIRAYFSSLPPTSPSPPPIRDDELIIVGDRVFTDVVMGRRMKRRGFISSLFSSPSPPPSSTPTTPDTQSPWTRTGPLTILTTHLWQRENTFLRYIENNLMHSIRRFILKDPTPSTKWRGEAGAYDLFVKPQFRVMEKEVEMGKGRPGHRLPKEKEGRERVWEGVVVS</sequence>
<dbReference type="Proteomes" id="UP000027265">
    <property type="component" value="Unassembled WGS sequence"/>
</dbReference>
<feature type="region of interest" description="Disordered" evidence="1">
    <location>
        <begin position="172"/>
        <end position="198"/>
    </location>
</feature>
<accession>A0A067P7Z7</accession>
<evidence type="ECO:0000313" key="3">
    <source>
        <dbReference type="Proteomes" id="UP000027265"/>
    </source>
</evidence>
<evidence type="ECO:0000313" key="2">
    <source>
        <dbReference type="EMBL" id="KDQ50894.1"/>
    </source>
</evidence>
<dbReference type="STRING" id="933084.A0A067P7Z7"/>
<gene>
    <name evidence="2" type="ORF">JAAARDRAFT_164326</name>
</gene>
<protein>
    <submittedName>
        <fullName evidence="2">Uncharacterized protein</fullName>
    </submittedName>
</protein>
<dbReference type="FunCoup" id="A0A067P7Z7">
    <property type="interactions" value="215"/>
</dbReference>